<keyword evidence="2" id="KW-1185">Reference proteome</keyword>
<protein>
    <submittedName>
        <fullName evidence="1">Pathogenesis associated protein Cap20</fullName>
    </submittedName>
</protein>
<organism evidence="1 2">
    <name type="scientific">Ascosphaera apis ARSEF 7405</name>
    <dbReference type="NCBI Taxonomy" id="392613"/>
    <lineage>
        <taxon>Eukaryota</taxon>
        <taxon>Fungi</taxon>
        <taxon>Dikarya</taxon>
        <taxon>Ascomycota</taxon>
        <taxon>Pezizomycotina</taxon>
        <taxon>Eurotiomycetes</taxon>
        <taxon>Eurotiomycetidae</taxon>
        <taxon>Onygenales</taxon>
        <taxon>Ascosphaeraceae</taxon>
        <taxon>Ascosphaera</taxon>
    </lineage>
</organism>
<proteinExistence type="predicted"/>
<dbReference type="AlphaFoldDB" id="A0A168B1H4"/>
<dbReference type="Proteomes" id="UP000242877">
    <property type="component" value="Unassembled WGS sequence"/>
</dbReference>
<evidence type="ECO:0000313" key="2">
    <source>
        <dbReference type="Proteomes" id="UP000242877"/>
    </source>
</evidence>
<reference evidence="1 2" key="1">
    <citation type="journal article" date="2016" name="Genome Biol. Evol.">
        <title>Divergent and convergent evolution of fungal pathogenicity.</title>
        <authorList>
            <person name="Shang Y."/>
            <person name="Xiao G."/>
            <person name="Zheng P."/>
            <person name="Cen K."/>
            <person name="Zhan S."/>
            <person name="Wang C."/>
        </authorList>
    </citation>
    <scope>NUCLEOTIDE SEQUENCE [LARGE SCALE GENOMIC DNA]</scope>
    <source>
        <strain evidence="1 2">ARSEF 7405</strain>
    </source>
</reference>
<sequence length="187" mass="20386">MPRNYSNGTPATKEALVNGDVKPYKFINRVTSYPVVNEAITYAKTSPYGQKSLQLADKGYSTFFSPFLPYLSKPYGYVAPYVAKADSLGYDGLVAVETRFPIVTKDSTTIKGTVKSYVLVPVNVASSQKDYLLQTFSEELQKVGSKGYIASGKAAVTTGLIVTSDTLAWLSSVIGKRKEAMVNSRKH</sequence>
<name>A0A168B1H4_9EURO</name>
<evidence type="ECO:0000313" key="1">
    <source>
        <dbReference type="EMBL" id="KZZ94659.1"/>
    </source>
</evidence>
<accession>A0A168B1H4</accession>
<dbReference type="OrthoDB" id="376826at2759"/>
<gene>
    <name evidence="1" type="ORF">AAP_01959</name>
</gene>
<comment type="caution">
    <text evidence="1">The sequence shown here is derived from an EMBL/GenBank/DDBJ whole genome shotgun (WGS) entry which is preliminary data.</text>
</comment>
<dbReference type="VEuPathDB" id="FungiDB:AAP_01959"/>
<dbReference type="EMBL" id="AZGZ01000006">
    <property type="protein sequence ID" value="KZZ94659.1"/>
    <property type="molecule type" value="Genomic_DNA"/>
</dbReference>